<protein>
    <submittedName>
        <fullName evidence="1">Uncharacterized protein</fullName>
    </submittedName>
</protein>
<gene>
    <name evidence="1" type="ORF">FEHR0123_LOCUS7810</name>
</gene>
<evidence type="ECO:0000313" key="1">
    <source>
        <dbReference type="EMBL" id="CAE0312888.1"/>
    </source>
</evidence>
<organism evidence="1">
    <name type="scientific">Favella ehrenbergii</name>
    <dbReference type="NCBI Taxonomy" id="182087"/>
    <lineage>
        <taxon>Eukaryota</taxon>
        <taxon>Sar</taxon>
        <taxon>Alveolata</taxon>
        <taxon>Ciliophora</taxon>
        <taxon>Intramacronucleata</taxon>
        <taxon>Spirotrichea</taxon>
        <taxon>Choreotrichia</taxon>
        <taxon>Tintinnida</taxon>
        <taxon>Xystonellidae</taxon>
        <taxon>Favella</taxon>
    </lineage>
</organism>
<sequence length="106" mass="10903">MVLGGGSSLNLVVFDEPTVVAVGLPRHSQLLLALRLIVHMINVDGIDSGAAETNLVPLCDPALQGYHDGDHANEVLSALRAVIAVGAAAALPPLRLLHDELAVDAG</sequence>
<reference evidence="1" key="1">
    <citation type="submission" date="2021-01" db="EMBL/GenBank/DDBJ databases">
        <authorList>
            <person name="Corre E."/>
            <person name="Pelletier E."/>
            <person name="Niang G."/>
            <person name="Scheremetjew M."/>
            <person name="Finn R."/>
            <person name="Kale V."/>
            <person name="Holt S."/>
            <person name="Cochrane G."/>
            <person name="Meng A."/>
            <person name="Brown T."/>
            <person name="Cohen L."/>
        </authorList>
    </citation>
    <scope>NUCLEOTIDE SEQUENCE</scope>
    <source>
        <strain evidence="1">Fehren 1</strain>
    </source>
</reference>
<name>A0A7S3I3R2_9SPIT</name>
<accession>A0A7S3I3R2</accession>
<proteinExistence type="predicted"/>
<dbReference type="EMBL" id="HBIE01025507">
    <property type="protein sequence ID" value="CAE0312888.1"/>
    <property type="molecule type" value="Transcribed_RNA"/>
</dbReference>
<dbReference type="AlphaFoldDB" id="A0A7S3I3R2"/>